<dbReference type="RefSeq" id="WP_156684760.1">
    <property type="nucleotide sequence ID" value="NZ_CACRUA010000029.1"/>
</dbReference>
<dbReference type="GO" id="GO:0047700">
    <property type="term" value="F:beta-glucoside kinase activity"/>
    <property type="evidence" value="ECO:0007669"/>
    <property type="project" value="UniProtKB-EC"/>
</dbReference>
<name>A0A6N3FXL5_CLOSY</name>
<reference evidence="2" key="1">
    <citation type="submission" date="2019-11" db="EMBL/GenBank/DDBJ databases">
        <authorList>
            <person name="Feng L."/>
        </authorList>
    </citation>
    <scope>NUCLEOTIDE SEQUENCE</scope>
    <source>
        <strain evidence="2">CsymbiosumLFYP84</strain>
    </source>
</reference>
<keyword evidence="2" id="KW-0418">Kinase</keyword>
<sequence>MRYLVIDIGGSFIKYALMDEAYYVMMTDQLSTPKEGRDELVEALGKLYDRFAGEIDGMAIAAPGIIDSRKGYFYTGGALRYNEGFAMKEALLKRCPTKIHIENDGKCAAMAEAELGCLSDVENGVVLVLGTMIGGGIIKDGKLYKGSHFSAGEVSFICTAGTEKPDSGNIWGNRCGGVSLVKRVAEKKKLPCEALDGKQVFLLAGDGDKEALECLDEYTRELAIQIFNLQNILDPERFAIGGGISGQPLLMEYIRKNLDEIYSEFTYIVRRAEVVTCQYLNVSNLLGALVCYLKEEQETEH</sequence>
<dbReference type="EC" id="2.7.1.85" evidence="2"/>
<dbReference type="InterPro" id="IPR043129">
    <property type="entry name" value="ATPase_NBD"/>
</dbReference>
<dbReference type="Pfam" id="PF00480">
    <property type="entry name" value="ROK"/>
    <property type="match status" value="1"/>
</dbReference>
<comment type="similarity">
    <text evidence="1">Belongs to the ROK (NagC/XylR) family.</text>
</comment>
<proteinExistence type="inferred from homology"/>
<keyword evidence="2" id="KW-0808">Transferase</keyword>
<dbReference type="PANTHER" id="PTHR18964:SF170">
    <property type="entry name" value="SUGAR KINASE"/>
    <property type="match status" value="1"/>
</dbReference>
<organism evidence="2">
    <name type="scientific">Clostridium symbiosum</name>
    <name type="common">Bacteroides symbiosus</name>
    <dbReference type="NCBI Taxonomy" id="1512"/>
    <lineage>
        <taxon>Bacteria</taxon>
        <taxon>Bacillati</taxon>
        <taxon>Bacillota</taxon>
        <taxon>Clostridia</taxon>
        <taxon>Lachnospirales</taxon>
        <taxon>Lachnospiraceae</taxon>
        <taxon>Otoolea</taxon>
    </lineage>
</organism>
<evidence type="ECO:0000313" key="2">
    <source>
        <dbReference type="EMBL" id="VYU56805.1"/>
    </source>
</evidence>
<evidence type="ECO:0000256" key="1">
    <source>
        <dbReference type="ARBA" id="ARBA00006479"/>
    </source>
</evidence>
<dbReference type="InterPro" id="IPR000600">
    <property type="entry name" value="ROK"/>
</dbReference>
<dbReference type="PANTHER" id="PTHR18964">
    <property type="entry name" value="ROK (REPRESSOR, ORF, KINASE) FAMILY"/>
    <property type="match status" value="1"/>
</dbReference>
<dbReference type="EMBL" id="CACRUA010000029">
    <property type="protein sequence ID" value="VYU56805.1"/>
    <property type="molecule type" value="Genomic_DNA"/>
</dbReference>
<dbReference type="CDD" id="cd24152">
    <property type="entry name" value="ASKHA_NBD_ROK-like"/>
    <property type="match status" value="1"/>
</dbReference>
<accession>A0A6N3FXL5</accession>
<dbReference type="AlphaFoldDB" id="A0A6N3FXL5"/>
<dbReference type="Gene3D" id="3.30.420.40">
    <property type="match status" value="2"/>
</dbReference>
<dbReference type="SUPFAM" id="SSF53067">
    <property type="entry name" value="Actin-like ATPase domain"/>
    <property type="match status" value="1"/>
</dbReference>
<gene>
    <name evidence="2" type="primary">bglK_2</name>
    <name evidence="2" type="ORF">CSLFYP84_02748</name>
</gene>
<protein>
    <submittedName>
        <fullName evidence="2">Beta-glucoside kinase</fullName>
        <ecNumber evidence="2">2.7.1.85</ecNumber>
    </submittedName>
</protein>